<sequence length="513" mass="58306">MGGFSIFPLELWFMIFQYLREESPQHISRLAQTCKSFYQELNHVIYQPVRLRRVENARRFANTVSGRPALAALVKEVRHAEDMGFADFAGYSEPFYKALAKLPNLETLVMRKTLYPSAEYSPQAELQEVLTEISNVSEYRDVPESYLKDLMTDMADRGYPLGDASDPFGLGFHPCQEDFSLQGWAQDLAEHAYFSRDYLKDLIPALRTCHIGTDSDLNPDMYQPFIDFNETIFTLPHLQKLCITGATFRRFGLEEASIDNRASSLKELLLLNCEVTPHNLALIIRFPRALERLTIRVPLSDLLHTLPDLDDYLVFSDQLSMLHSESLQYVDLDIYGGTDYGVILHPFSILSEVIITFSSMFGHIDEWIILPESLQKLTFRHEEGILLQLSPLLDDIEDGNLPNLRSVTCQIPDNIREGTTSLGLRVEVATFKSKFKALGVELSTEVVPYPLTMPKYDVCPCENLAFYRQFPFHTRAKPRLEYEHAANTTAAISSPAPTQSNPALHSQSSDLSQ</sequence>
<accession>A0A0G4PFZ9</accession>
<evidence type="ECO:0000313" key="3">
    <source>
        <dbReference type="Proteomes" id="UP000053732"/>
    </source>
</evidence>
<feature type="region of interest" description="Disordered" evidence="1">
    <location>
        <begin position="491"/>
        <end position="513"/>
    </location>
</feature>
<gene>
    <name evidence="2" type="ORF">PCAMFM013_S014g000144</name>
</gene>
<organism evidence="2 3">
    <name type="scientific">Penicillium camemberti (strain FM 013)</name>
    <dbReference type="NCBI Taxonomy" id="1429867"/>
    <lineage>
        <taxon>Eukaryota</taxon>
        <taxon>Fungi</taxon>
        <taxon>Dikarya</taxon>
        <taxon>Ascomycota</taxon>
        <taxon>Pezizomycotina</taxon>
        <taxon>Eurotiomycetes</taxon>
        <taxon>Eurotiomycetidae</taxon>
        <taxon>Eurotiales</taxon>
        <taxon>Aspergillaceae</taxon>
        <taxon>Penicillium</taxon>
    </lineage>
</organism>
<proteinExistence type="predicted"/>
<evidence type="ECO:0000313" key="2">
    <source>
        <dbReference type="EMBL" id="CRL25248.1"/>
    </source>
</evidence>
<dbReference type="AlphaFoldDB" id="A0A0G4PFZ9"/>
<evidence type="ECO:0000256" key="1">
    <source>
        <dbReference type="SAM" id="MobiDB-lite"/>
    </source>
</evidence>
<dbReference type="EMBL" id="HG793147">
    <property type="protein sequence ID" value="CRL25248.1"/>
    <property type="molecule type" value="Genomic_DNA"/>
</dbReference>
<protein>
    <submittedName>
        <fullName evidence="2">Str. FM013</fullName>
    </submittedName>
</protein>
<dbReference type="CDD" id="cd09917">
    <property type="entry name" value="F-box_SF"/>
    <property type="match status" value="1"/>
</dbReference>
<reference evidence="2 3" key="1">
    <citation type="journal article" date="2014" name="Nat. Commun.">
        <title>Multiple recent horizontal transfers of a large genomic region in cheese making fungi.</title>
        <authorList>
            <person name="Cheeseman K."/>
            <person name="Ropars J."/>
            <person name="Renault P."/>
            <person name="Dupont J."/>
            <person name="Gouzy J."/>
            <person name="Branca A."/>
            <person name="Abraham A.L."/>
            <person name="Ceppi M."/>
            <person name="Conseiller E."/>
            <person name="Debuchy R."/>
            <person name="Malagnac F."/>
            <person name="Goarin A."/>
            <person name="Silar P."/>
            <person name="Lacoste S."/>
            <person name="Sallet E."/>
            <person name="Bensimon A."/>
            <person name="Giraud T."/>
            <person name="Brygoo Y."/>
        </authorList>
    </citation>
    <scope>NUCLEOTIDE SEQUENCE [LARGE SCALE GENOMIC DNA]</scope>
    <source>
        <strain evidence="3">FM 013</strain>
    </source>
</reference>
<keyword evidence="3" id="KW-1185">Reference proteome</keyword>
<dbReference type="InterPro" id="IPR036047">
    <property type="entry name" value="F-box-like_dom_sf"/>
</dbReference>
<dbReference type="SUPFAM" id="SSF81383">
    <property type="entry name" value="F-box domain"/>
    <property type="match status" value="1"/>
</dbReference>
<name>A0A0G4PFZ9_PENC3</name>
<dbReference type="Proteomes" id="UP000053732">
    <property type="component" value="Unassembled WGS sequence"/>
</dbReference>